<feature type="region of interest" description="Disordered" evidence="1">
    <location>
        <begin position="113"/>
        <end position="132"/>
    </location>
</feature>
<evidence type="ECO:0000313" key="2">
    <source>
        <dbReference type="EMBL" id="QCD66134.1"/>
    </source>
</evidence>
<accession>A0A4D6KDP7</accession>
<evidence type="ECO:0000256" key="1">
    <source>
        <dbReference type="SAM" id="MobiDB-lite"/>
    </source>
</evidence>
<dbReference type="KEGG" id="halz:E5139_10945"/>
<name>A0A4D6KDP7_9EURY</name>
<reference evidence="2 3" key="1">
    <citation type="submission" date="2019-04" db="EMBL/GenBank/DDBJ databases">
        <title>Complete genome sequence of Arthrobacter sp. ZXY-2 associated with effective atrazine degradation and salt adaptation.</title>
        <authorList>
            <person name="Zhao X."/>
        </authorList>
    </citation>
    <scope>NUCLEOTIDE SEQUENCE [LARGE SCALE GENOMIC DNA]</scope>
    <source>
        <strain evidence="3">ZP60</strain>
    </source>
</reference>
<dbReference type="RefSeq" id="WP_126967184.1">
    <property type="nucleotide sequence ID" value="NZ_CP039375.1"/>
</dbReference>
<evidence type="ECO:0008006" key="4">
    <source>
        <dbReference type="Google" id="ProtNLM"/>
    </source>
</evidence>
<dbReference type="Proteomes" id="UP000297053">
    <property type="component" value="Chromosome"/>
</dbReference>
<dbReference type="AlphaFoldDB" id="A0A4D6KDP7"/>
<sequence>MSMPDTHNVYEIEFDVPASRRDAFEEWLSEDIVEWVSHETIAYFQVFQNDTGMSPEVKFVFGFETLEEWATFVGSAAHEDAIESLSGLAENREAILWQRASVKLDETLDRPVGDGGTIRTNERHSADAVLSQ</sequence>
<dbReference type="GeneID" id="42179459"/>
<protein>
    <recommendedName>
        <fullName evidence="4">DUF4286 family protein</fullName>
    </recommendedName>
</protein>
<dbReference type="EMBL" id="CP039375">
    <property type="protein sequence ID" value="QCD66134.1"/>
    <property type="molecule type" value="Genomic_DNA"/>
</dbReference>
<proteinExistence type="predicted"/>
<gene>
    <name evidence="2" type="ORF">E5139_10945</name>
</gene>
<organism evidence="2 3">
    <name type="scientific">Halomicrobium mukohataei</name>
    <dbReference type="NCBI Taxonomy" id="57705"/>
    <lineage>
        <taxon>Archaea</taxon>
        <taxon>Methanobacteriati</taxon>
        <taxon>Methanobacteriota</taxon>
        <taxon>Stenosarchaea group</taxon>
        <taxon>Halobacteria</taxon>
        <taxon>Halobacteriales</taxon>
        <taxon>Haloarculaceae</taxon>
        <taxon>Halomicrobium</taxon>
    </lineage>
</organism>
<evidence type="ECO:0000313" key="3">
    <source>
        <dbReference type="Proteomes" id="UP000297053"/>
    </source>
</evidence>
<reference evidence="2 3" key="2">
    <citation type="submission" date="2019-04" db="EMBL/GenBank/DDBJ databases">
        <authorList>
            <person name="Yang S."/>
            <person name="Wei W."/>
        </authorList>
    </citation>
    <scope>NUCLEOTIDE SEQUENCE [LARGE SCALE GENOMIC DNA]</scope>
    <source>
        <strain evidence="3">ZP60</strain>
    </source>
</reference>